<keyword evidence="4" id="KW-0812">Transmembrane</keyword>
<feature type="transmembrane region" description="Helical" evidence="4">
    <location>
        <begin position="116"/>
        <end position="139"/>
    </location>
</feature>
<evidence type="ECO:0000256" key="4">
    <source>
        <dbReference type="SAM" id="Phobius"/>
    </source>
</evidence>
<sequence length="378" mass="41343">MIRLIRRHFARLLYGKQDALSDTLLNPDLVRLILLTNAALMGFFLVTGLAGLFPLGSLHAVVLGALIFIHLGSAAATWLSPERSGTILLFNLLIYCAGLVPIILSVPTLFPALFTALIPVMLAFLIINSSAGLLTTAVAATLPFLLEAGNQEMLSYVQILIYEMTLGASALVTGTLGMLLRSLLQRLHATLEKLSHSATHDPLTGALNRRGLKEHGEVLFNTHYRTVSPLALAVIDLDYFKHVNDTFGHDAGDHVLKYLTDLIHRFFKRKSDLVARLGGDEFVLIAANTPLDLAHQRLTEMARHLQENPPRWNGEPLPVALSIGVEALDINSHHALKDLLKAADKLVYRAKEKGRSHVCAPHACTPILLSFEPPTAAR</sequence>
<evidence type="ECO:0000259" key="5">
    <source>
        <dbReference type="PROSITE" id="PS50887"/>
    </source>
</evidence>
<dbReference type="PANTHER" id="PTHR45138">
    <property type="entry name" value="REGULATORY COMPONENTS OF SENSORY TRANSDUCTION SYSTEM"/>
    <property type="match status" value="1"/>
</dbReference>
<evidence type="ECO:0000313" key="7">
    <source>
        <dbReference type="Proteomes" id="UP000198461"/>
    </source>
</evidence>
<comment type="catalytic activity">
    <reaction evidence="3">
        <text>2 GTP = 3',3'-c-di-GMP + 2 diphosphate</text>
        <dbReference type="Rhea" id="RHEA:24898"/>
        <dbReference type="ChEBI" id="CHEBI:33019"/>
        <dbReference type="ChEBI" id="CHEBI:37565"/>
        <dbReference type="ChEBI" id="CHEBI:58805"/>
        <dbReference type="EC" id="2.7.7.65"/>
    </reaction>
</comment>
<dbReference type="InterPro" id="IPR029787">
    <property type="entry name" value="Nucleotide_cyclase"/>
</dbReference>
<dbReference type="EMBL" id="FSRE01000003">
    <property type="protein sequence ID" value="SIO11679.1"/>
    <property type="molecule type" value="Genomic_DNA"/>
</dbReference>
<dbReference type="RefSeq" id="WP_074201770.1">
    <property type="nucleotide sequence ID" value="NZ_FSRE01000003.1"/>
</dbReference>
<reference evidence="6 7" key="1">
    <citation type="submission" date="2016-11" db="EMBL/GenBank/DDBJ databases">
        <authorList>
            <person name="Jaros S."/>
            <person name="Januszkiewicz K."/>
            <person name="Wedrychowicz H."/>
        </authorList>
    </citation>
    <scope>NUCLEOTIDE SEQUENCE [LARGE SCALE GENOMIC DNA]</scope>
    <source>
        <strain evidence="6 7">DSM 17737</strain>
    </source>
</reference>
<dbReference type="Proteomes" id="UP000198461">
    <property type="component" value="Unassembled WGS sequence"/>
</dbReference>
<feature type="transmembrane region" description="Helical" evidence="4">
    <location>
        <begin position="85"/>
        <end position="104"/>
    </location>
</feature>
<dbReference type="InterPro" id="IPR050469">
    <property type="entry name" value="Diguanylate_Cyclase"/>
</dbReference>
<feature type="transmembrane region" description="Helical" evidence="4">
    <location>
        <begin position="60"/>
        <end position="79"/>
    </location>
</feature>
<feature type="transmembrane region" description="Helical" evidence="4">
    <location>
        <begin position="29"/>
        <end position="53"/>
    </location>
</feature>
<dbReference type="EC" id="2.7.7.65" evidence="2"/>
<evidence type="ECO:0000256" key="3">
    <source>
        <dbReference type="ARBA" id="ARBA00034247"/>
    </source>
</evidence>
<dbReference type="FunFam" id="3.30.70.270:FF:000001">
    <property type="entry name" value="Diguanylate cyclase domain protein"/>
    <property type="match status" value="1"/>
</dbReference>
<dbReference type="OrthoDB" id="9180959at2"/>
<keyword evidence="7" id="KW-1185">Reference proteome</keyword>
<accession>A0A1N6GVW6</accession>
<keyword evidence="4" id="KW-0472">Membrane</keyword>
<evidence type="ECO:0000313" key="6">
    <source>
        <dbReference type="EMBL" id="SIO11679.1"/>
    </source>
</evidence>
<gene>
    <name evidence="6" type="ORF">SAMN05443662_1523</name>
</gene>
<evidence type="ECO:0000256" key="1">
    <source>
        <dbReference type="ARBA" id="ARBA00001946"/>
    </source>
</evidence>
<dbReference type="CDD" id="cd01949">
    <property type="entry name" value="GGDEF"/>
    <property type="match status" value="1"/>
</dbReference>
<organism evidence="6 7">
    <name type="scientific">Sulfurivirga caldicuralii</name>
    <dbReference type="NCBI Taxonomy" id="364032"/>
    <lineage>
        <taxon>Bacteria</taxon>
        <taxon>Pseudomonadati</taxon>
        <taxon>Pseudomonadota</taxon>
        <taxon>Gammaproteobacteria</taxon>
        <taxon>Thiotrichales</taxon>
        <taxon>Piscirickettsiaceae</taxon>
        <taxon>Sulfurivirga</taxon>
    </lineage>
</organism>
<protein>
    <recommendedName>
        <fullName evidence="2">diguanylate cyclase</fullName>
        <ecNumber evidence="2">2.7.7.65</ecNumber>
    </recommendedName>
</protein>
<dbReference type="GO" id="GO:0052621">
    <property type="term" value="F:diguanylate cyclase activity"/>
    <property type="evidence" value="ECO:0007669"/>
    <property type="project" value="UniProtKB-EC"/>
</dbReference>
<feature type="transmembrane region" description="Helical" evidence="4">
    <location>
        <begin position="159"/>
        <end position="180"/>
    </location>
</feature>
<dbReference type="InterPro" id="IPR043128">
    <property type="entry name" value="Rev_trsase/Diguanyl_cyclase"/>
</dbReference>
<evidence type="ECO:0000256" key="2">
    <source>
        <dbReference type="ARBA" id="ARBA00012528"/>
    </source>
</evidence>
<keyword evidence="4" id="KW-1133">Transmembrane helix</keyword>
<dbReference type="STRING" id="364032.SAMN05443662_1523"/>
<dbReference type="AlphaFoldDB" id="A0A1N6GVW6"/>
<dbReference type="Gene3D" id="3.30.70.270">
    <property type="match status" value="1"/>
</dbReference>
<name>A0A1N6GVW6_9GAMM</name>
<dbReference type="Pfam" id="PF00990">
    <property type="entry name" value="GGDEF"/>
    <property type="match status" value="1"/>
</dbReference>
<dbReference type="NCBIfam" id="TIGR00254">
    <property type="entry name" value="GGDEF"/>
    <property type="match status" value="1"/>
</dbReference>
<proteinExistence type="predicted"/>
<feature type="domain" description="GGDEF" evidence="5">
    <location>
        <begin position="228"/>
        <end position="363"/>
    </location>
</feature>
<dbReference type="InterPro" id="IPR000160">
    <property type="entry name" value="GGDEF_dom"/>
</dbReference>
<dbReference type="PROSITE" id="PS50887">
    <property type="entry name" value="GGDEF"/>
    <property type="match status" value="1"/>
</dbReference>
<dbReference type="PANTHER" id="PTHR45138:SF9">
    <property type="entry name" value="DIGUANYLATE CYCLASE DGCM-RELATED"/>
    <property type="match status" value="1"/>
</dbReference>
<dbReference type="SUPFAM" id="SSF55073">
    <property type="entry name" value="Nucleotide cyclase"/>
    <property type="match status" value="1"/>
</dbReference>
<comment type="cofactor">
    <cofactor evidence="1">
        <name>Mg(2+)</name>
        <dbReference type="ChEBI" id="CHEBI:18420"/>
    </cofactor>
</comment>
<dbReference type="SMART" id="SM00267">
    <property type="entry name" value="GGDEF"/>
    <property type="match status" value="1"/>
</dbReference>